<dbReference type="GO" id="GO:0046872">
    <property type="term" value="F:metal ion binding"/>
    <property type="evidence" value="ECO:0007669"/>
    <property type="project" value="UniProtKB-KW"/>
</dbReference>
<evidence type="ECO:0000256" key="8">
    <source>
        <dbReference type="SAM" id="MobiDB-lite"/>
    </source>
</evidence>
<dbReference type="PANTHER" id="PTHR22726:SF1">
    <property type="entry name" value="METALLOENDOPEPTIDASE OMA1, MITOCHONDRIAL"/>
    <property type="match status" value="1"/>
</dbReference>
<dbReference type="Gene3D" id="3.30.2010.10">
    <property type="entry name" value="Metalloproteases ('zincins'), catalytic domain"/>
    <property type="match status" value="1"/>
</dbReference>
<feature type="compositionally biased region" description="Low complexity" evidence="8">
    <location>
        <begin position="13"/>
        <end position="36"/>
    </location>
</feature>
<dbReference type="InterPro" id="IPR001915">
    <property type="entry name" value="Peptidase_M48"/>
</dbReference>
<dbReference type="PANTHER" id="PTHR22726">
    <property type="entry name" value="METALLOENDOPEPTIDASE OMA1"/>
    <property type="match status" value="1"/>
</dbReference>
<gene>
    <name evidence="10" type="ORF">DDZ18_10865</name>
</gene>
<reference evidence="11" key="1">
    <citation type="submission" date="2018-05" db="EMBL/GenBank/DDBJ databases">
        <authorList>
            <person name="Liu B.-T."/>
        </authorList>
    </citation>
    <scope>NUCLEOTIDE SEQUENCE [LARGE SCALE GENOMIC DNA]</scope>
    <source>
        <strain evidence="11">WD6-1</strain>
    </source>
</reference>
<keyword evidence="3" id="KW-0479">Metal-binding</keyword>
<evidence type="ECO:0000256" key="4">
    <source>
        <dbReference type="ARBA" id="ARBA00022801"/>
    </source>
</evidence>
<keyword evidence="11" id="KW-1185">Reference proteome</keyword>
<organism evidence="10 11">
    <name type="scientific">Marinicauda salina</name>
    <dbReference type="NCBI Taxonomy" id="2135793"/>
    <lineage>
        <taxon>Bacteria</taxon>
        <taxon>Pseudomonadati</taxon>
        <taxon>Pseudomonadota</taxon>
        <taxon>Alphaproteobacteria</taxon>
        <taxon>Maricaulales</taxon>
        <taxon>Maricaulaceae</taxon>
        <taxon>Marinicauda</taxon>
    </lineage>
</organism>
<dbReference type="Proteomes" id="UP000245168">
    <property type="component" value="Unassembled WGS sequence"/>
</dbReference>
<evidence type="ECO:0000256" key="7">
    <source>
        <dbReference type="PROSITE-ProRule" id="PRU00339"/>
    </source>
</evidence>
<dbReference type="AlphaFoldDB" id="A0A2U2BRQ6"/>
<dbReference type="InterPro" id="IPR019734">
    <property type="entry name" value="TPR_rpt"/>
</dbReference>
<keyword evidence="4" id="KW-0378">Hydrolase</keyword>
<comment type="cofactor">
    <cofactor evidence="1">
        <name>Zn(2+)</name>
        <dbReference type="ChEBI" id="CHEBI:29105"/>
    </cofactor>
</comment>
<comment type="caution">
    <text evidence="10">The sequence shown here is derived from an EMBL/GenBank/DDBJ whole genome shotgun (WGS) entry which is preliminary data.</text>
</comment>
<dbReference type="InterPro" id="IPR011990">
    <property type="entry name" value="TPR-like_helical_dom_sf"/>
</dbReference>
<evidence type="ECO:0000256" key="2">
    <source>
        <dbReference type="ARBA" id="ARBA00022670"/>
    </source>
</evidence>
<keyword evidence="6" id="KW-0482">Metalloprotease</keyword>
<dbReference type="Gene3D" id="1.25.40.10">
    <property type="entry name" value="Tetratricopeptide repeat domain"/>
    <property type="match status" value="1"/>
</dbReference>
<protein>
    <recommendedName>
        <fullName evidence="9">Peptidase M48 domain-containing protein</fullName>
    </recommendedName>
</protein>
<dbReference type="CDD" id="cd07324">
    <property type="entry name" value="M48C_Oma1-like"/>
    <property type="match status" value="1"/>
</dbReference>
<evidence type="ECO:0000256" key="6">
    <source>
        <dbReference type="ARBA" id="ARBA00023049"/>
    </source>
</evidence>
<evidence type="ECO:0000256" key="3">
    <source>
        <dbReference type="ARBA" id="ARBA00022723"/>
    </source>
</evidence>
<dbReference type="GO" id="GO:0004222">
    <property type="term" value="F:metalloendopeptidase activity"/>
    <property type="evidence" value="ECO:0007669"/>
    <property type="project" value="InterPro"/>
</dbReference>
<dbReference type="GO" id="GO:0051603">
    <property type="term" value="P:proteolysis involved in protein catabolic process"/>
    <property type="evidence" value="ECO:0007669"/>
    <property type="project" value="TreeGrafter"/>
</dbReference>
<feature type="repeat" description="TPR" evidence="7">
    <location>
        <begin position="436"/>
        <end position="469"/>
    </location>
</feature>
<dbReference type="PROSITE" id="PS50005">
    <property type="entry name" value="TPR"/>
    <property type="match status" value="1"/>
</dbReference>
<accession>A0A2U2BRQ6</accession>
<evidence type="ECO:0000313" key="10">
    <source>
        <dbReference type="EMBL" id="PWE16703.1"/>
    </source>
</evidence>
<evidence type="ECO:0000313" key="11">
    <source>
        <dbReference type="Proteomes" id="UP000245168"/>
    </source>
</evidence>
<dbReference type="Pfam" id="PF01435">
    <property type="entry name" value="Peptidase_M48"/>
    <property type="match status" value="1"/>
</dbReference>
<dbReference type="GO" id="GO:0016020">
    <property type="term" value="C:membrane"/>
    <property type="evidence" value="ECO:0007669"/>
    <property type="project" value="TreeGrafter"/>
</dbReference>
<keyword evidence="7" id="KW-0802">TPR repeat</keyword>
<evidence type="ECO:0000256" key="5">
    <source>
        <dbReference type="ARBA" id="ARBA00022833"/>
    </source>
</evidence>
<evidence type="ECO:0000256" key="1">
    <source>
        <dbReference type="ARBA" id="ARBA00001947"/>
    </source>
</evidence>
<dbReference type="SUPFAM" id="SSF48452">
    <property type="entry name" value="TPR-like"/>
    <property type="match status" value="1"/>
</dbReference>
<dbReference type="InterPro" id="IPR051156">
    <property type="entry name" value="Mito/Outer_Membr_Metalloprot"/>
</dbReference>
<name>A0A2U2BRQ6_9PROT</name>
<sequence>MPMTPIWACSCSRTAPTPARGASRPASSRPPSGSPFRRVSVWRWRRWWISRRETSCGCPISWGTIRARRRARRISSTACSAMRLSRAMQSAGAIRIAAIVPLWAGLLAACTTTDVASREVGATPNLDTDEAGLWRAMEDREEEIRRSPRLNAEPALNAYVSEVMCRVADEYCSDIRVYVLDQPYFNASMAPNGYSEVWSGLLLRAENEHQLAFVLGHEAAHFVENHSIEQWRTTRNNTGLATVFSLGVAAAGAPELSNIGQLATLASIYGFSRENEREADALGLRFQSDAGYDPAAAAEVWRRLVEEAEASSFEEVRERRARANIFATHPLTSERIETLDALAGELGNPTRGRDASGGRHAEAIAPHLHDWLDQEVQRGDYGQSLHLIERLLARGRDQGVLNHHLGEVYRLRDEEGDEARAREAYAAAAGWPDAPPETWRQLGLLHRAAGERAPALAAFRTYLDKRPDAPDRAFIEHYIENLEGTS</sequence>
<keyword evidence="5" id="KW-0862">Zinc</keyword>
<evidence type="ECO:0000259" key="9">
    <source>
        <dbReference type="Pfam" id="PF01435"/>
    </source>
</evidence>
<feature type="domain" description="Peptidase M48" evidence="9">
    <location>
        <begin position="157"/>
        <end position="342"/>
    </location>
</feature>
<proteinExistence type="predicted"/>
<dbReference type="EMBL" id="QEXV01000005">
    <property type="protein sequence ID" value="PWE16703.1"/>
    <property type="molecule type" value="Genomic_DNA"/>
</dbReference>
<feature type="region of interest" description="Disordered" evidence="8">
    <location>
        <begin position="12"/>
        <end position="36"/>
    </location>
</feature>
<keyword evidence="2" id="KW-0645">Protease</keyword>